<dbReference type="Pfam" id="PF07813">
    <property type="entry name" value="LTXXQ"/>
    <property type="match status" value="1"/>
</dbReference>
<dbReference type="Proteomes" id="UP000031971">
    <property type="component" value="Unassembled WGS sequence"/>
</dbReference>
<dbReference type="OrthoDB" id="7060764at2"/>
<dbReference type="RefSeq" id="WP_009870363.1">
    <property type="nucleotide sequence ID" value="NZ_JXSL01000030.1"/>
</dbReference>
<evidence type="ECO:0000313" key="2">
    <source>
        <dbReference type="EMBL" id="KIL98062.1"/>
    </source>
</evidence>
<evidence type="ECO:0000313" key="3">
    <source>
        <dbReference type="Proteomes" id="UP000031971"/>
    </source>
</evidence>
<dbReference type="AlphaFoldDB" id="A0A0C2U989"/>
<dbReference type="EMBL" id="JXSL01000030">
    <property type="protein sequence ID" value="KIL98062.1"/>
    <property type="molecule type" value="Genomic_DNA"/>
</dbReference>
<feature type="signal peptide" evidence="1">
    <location>
        <begin position="1"/>
        <end position="26"/>
    </location>
</feature>
<sequence>MSRITILTASVAIALGLAALVNVARAADPAPRSTAVERMSSLCGDMDARMAAHMAYTEAKLKLSESQKTEFKQLTETLKEASLPMRKVCDDKTDPSKLSTMPERMGRMQQVAEARADVLRKMVPAMTAFYASLSLEQQKIADDLMPGMGGRSGHGPMTMHH</sequence>
<feature type="chain" id="PRO_5002156360" description="LTXXQ motif family protein" evidence="1">
    <location>
        <begin position="27"/>
        <end position="161"/>
    </location>
</feature>
<keyword evidence="3" id="KW-1185">Reference proteome</keyword>
<dbReference type="InterPro" id="IPR012899">
    <property type="entry name" value="LTXXQ"/>
</dbReference>
<comment type="caution">
    <text evidence="2">The sequence shown here is derived from an EMBL/GenBank/DDBJ whole genome shotgun (WGS) entry which is preliminary data.</text>
</comment>
<name>A0A0C2U989_PARME</name>
<reference evidence="2 3" key="1">
    <citation type="submission" date="2015-01" db="EMBL/GenBank/DDBJ databases">
        <title>Genome Sequence of Magnetospirillum magnetotacticum Strain MS-1.</title>
        <authorList>
            <person name="Marinov G.K."/>
            <person name="Smalley M.D."/>
            <person name="DeSalvo G."/>
        </authorList>
    </citation>
    <scope>NUCLEOTIDE SEQUENCE [LARGE SCALE GENOMIC DNA]</scope>
    <source>
        <strain evidence="2 3">MS-1</strain>
    </source>
</reference>
<evidence type="ECO:0008006" key="4">
    <source>
        <dbReference type="Google" id="ProtNLM"/>
    </source>
</evidence>
<organism evidence="2 3">
    <name type="scientific">Paramagnetospirillum magnetotacticum MS-1</name>
    <dbReference type="NCBI Taxonomy" id="272627"/>
    <lineage>
        <taxon>Bacteria</taxon>
        <taxon>Pseudomonadati</taxon>
        <taxon>Pseudomonadota</taxon>
        <taxon>Alphaproteobacteria</taxon>
        <taxon>Rhodospirillales</taxon>
        <taxon>Magnetospirillaceae</taxon>
        <taxon>Paramagnetospirillum</taxon>
    </lineage>
</organism>
<evidence type="ECO:0000256" key="1">
    <source>
        <dbReference type="SAM" id="SignalP"/>
    </source>
</evidence>
<accession>A0A0C2U989</accession>
<gene>
    <name evidence="2" type="ORF">CCC_01123</name>
</gene>
<protein>
    <recommendedName>
        <fullName evidence="4">LTXXQ motif family protein</fullName>
    </recommendedName>
</protein>
<proteinExistence type="predicted"/>
<keyword evidence="1" id="KW-0732">Signal</keyword>
<dbReference type="STRING" id="272627.CCC_01123"/>
<dbReference type="GO" id="GO:0042597">
    <property type="term" value="C:periplasmic space"/>
    <property type="evidence" value="ECO:0007669"/>
    <property type="project" value="InterPro"/>
</dbReference>